<proteinExistence type="predicted"/>
<protein>
    <recommendedName>
        <fullName evidence="4">Cerato-platanin</fullName>
    </recommendedName>
</protein>
<organism evidence="2 3">
    <name type="scientific">Madurella fahalii</name>
    <dbReference type="NCBI Taxonomy" id="1157608"/>
    <lineage>
        <taxon>Eukaryota</taxon>
        <taxon>Fungi</taxon>
        <taxon>Dikarya</taxon>
        <taxon>Ascomycota</taxon>
        <taxon>Pezizomycotina</taxon>
        <taxon>Sordariomycetes</taxon>
        <taxon>Sordariomycetidae</taxon>
        <taxon>Sordariales</taxon>
        <taxon>Sordariales incertae sedis</taxon>
        <taxon>Madurella</taxon>
    </lineage>
</organism>
<dbReference type="EMBL" id="BAAFSV010000003">
    <property type="protein sequence ID" value="GAB1315366.1"/>
    <property type="molecule type" value="Genomic_DNA"/>
</dbReference>
<dbReference type="RefSeq" id="XP_070917097.1">
    <property type="nucleotide sequence ID" value="XM_071060996.1"/>
</dbReference>
<sequence length="212" mass="22904">MRFSLSALFLASFGLGAADTRAVTPHDKYSSSIGVLGCKINTNRVAYWPMSVDCDNICVRVSYWGRSVDLLRIDQSGGAHDISYDAWNYLVSSQGATEAPMTGGAYNMEVENIPADECLKYLYSGGLPLSASNSMNYVASCLSQPESWAAGHIQLFNIQDPACHWGFDEICELNLAASNQPSCPHQLGSTDGRLPNTVYNIDYGTGQVSPAP</sequence>
<name>A0ABQ0GC79_9PEZI</name>
<keyword evidence="1" id="KW-0732">Signal</keyword>
<dbReference type="PANTHER" id="PTHR38850:SF2">
    <property type="entry name" value="CERATO-PLATANIN"/>
    <property type="match status" value="1"/>
</dbReference>
<evidence type="ECO:0008006" key="4">
    <source>
        <dbReference type="Google" id="ProtNLM"/>
    </source>
</evidence>
<evidence type="ECO:0000313" key="2">
    <source>
        <dbReference type="EMBL" id="GAB1315366.1"/>
    </source>
</evidence>
<accession>A0ABQ0GC79</accession>
<feature type="signal peptide" evidence="1">
    <location>
        <begin position="1"/>
        <end position="22"/>
    </location>
</feature>
<dbReference type="GeneID" id="98176319"/>
<evidence type="ECO:0000256" key="1">
    <source>
        <dbReference type="SAM" id="SignalP"/>
    </source>
</evidence>
<gene>
    <name evidence="2" type="ORF">MFIFM68171_05576</name>
</gene>
<comment type="caution">
    <text evidence="2">The sequence shown here is derived from an EMBL/GenBank/DDBJ whole genome shotgun (WGS) entry which is preliminary data.</text>
</comment>
<feature type="chain" id="PRO_5046454428" description="Cerato-platanin" evidence="1">
    <location>
        <begin position="23"/>
        <end position="212"/>
    </location>
</feature>
<dbReference type="Proteomes" id="UP001628179">
    <property type="component" value="Unassembled WGS sequence"/>
</dbReference>
<evidence type="ECO:0000313" key="3">
    <source>
        <dbReference type="Proteomes" id="UP001628179"/>
    </source>
</evidence>
<keyword evidence="3" id="KW-1185">Reference proteome</keyword>
<reference evidence="2 3" key="1">
    <citation type="submission" date="2024-09" db="EMBL/GenBank/DDBJ databases">
        <title>Itraconazole resistance in Madurella fahalii resulting from another homologue of gene encoding cytochrome P450 14-alpha sterol demethylase (CYP51).</title>
        <authorList>
            <person name="Yoshioka I."/>
            <person name="Fahal A.H."/>
            <person name="Kaneko S."/>
            <person name="Yaguchi T."/>
        </authorList>
    </citation>
    <scope>NUCLEOTIDE SEQUENCE [LARGE SCALE GENOMIC DNA]</scope>
    <source>
        <strain evidence="2 3">IFM 68171</strain>
    </source>
</reference>
<dbReference type="PANTHER" id="PTHR38850">
    <property type="entry name" value="CERATO-PLATANIN"/>
    <property type="match status" value="1"/>
</dbReference>